<name>A0ABY5YRE6_9MICC</name>
<dbReference type="RefSeq" id="WP_260652087.1">
    <property type="nucleotide sequence ID" value="NZ_CP104275.1"/>
</dbReference>
<evidence type="ECO:0000256" key="1">
    <source>
        <dbReference type="SAM" id="MobiDB-lite"/>
    </source>
</evidence>
<feature type="region of interest" description="Disordered" evidence="1">
    <location>
        <begin position="1"/>
        <end position="35"/>
    </location>
</feature>
<reference evidence="2" key="1">
    <citation type="submission" date="2022-09" db="EMBL/GenBank/DDBJ databases">
        <title>Novel species in genus Arthrobacter.</title>
        <authorList>
            <person name="Liu Y."/>
        </authorList>
    </citation>
    <scope>NUCLEOTIDE SEQUENCE</scope>
    <source>
        <strain evidence="2">Zg-Y815</strain>
    </source>
</reference>
<dbReference type="Proteomes" id="UP001059859">
    <property type="component" value="Chromosome"/>
</dbReference>
<proteinExistence type="predicted"/>
<dbReference type="EMBL" id="CP104275">
    <property type="protein sequence ID" value="UWX96811.1"/>
    <property type="molecule type" value="Genomic_DNA"/>
</dbReference>
<keyword evidence="3" id="KW-1185">Reference proteome</keyword>
<gene>
    <name evidence="2" type="ORF">N2K95_14390</name>
</gene>
<feature type="compositionally biased region" description="Polar residues" evidence="1">
    <location>
        <begin position="1"/>
        <end position="13"/>
    </location>
</feature>
<evidence type="ECO:0000313" key="2">
    <source>
        <dbReference type="EMBL" id="UWX96811.1"/>
    </source>
</evidence>
<protein>
    <recommendedName>
        <fullName evidence="4">DUF1918 domain-containing protein</fullName>
    </recommendedName>
</protein>
<accession>A0ABY5YRE6</accession>
<sequence>MPVANAHSQSTTSHARRVRSIRSLRRGDTVEARSGGTTYFRGEVQDTAPGLSTVWIRDESTGQRTAASMDDFSLWKE</sequence>
<evidence type="ECO:0008006" key="4">
    <source>
        <dbReference type="Google" id="ProtNLM"/>
    </source>
</evidence>
<organism evidence="2 3">
    <name type="scientific">Arthrobacter zhaoxinii</name>
    <dbReference type="NCBI Taxonomy" id="2964616"/>
    <lineage>
        <taxon>Bacteria</taxon>
        <taxon>Bacillati</taxon>
        <taxon>Actinomycetota</taxon>
        <taxon>Actinomycetes</taxon>
        <taxon>Micrococcales</taxon>
        <taxon>Micrococcaceae</taxon>
        <taxon>Arthrobacter</taxon>
    </lineage>
</organism>
<evidence type="ECO:0000313" key="3">
    <source>
        <dbReference type="Proteomes" id="UP001059859"/>
    </source>
</evidence>
<feature type="compositionally biased region" description="Basic residues" evidence="1">
    <location>
        <begin position="14"/>
        <end position="24"/>
    </location>
</feature>